<dbReference type="Proteomes" id="UP000868636">
    <property type="component" value="Unassembled WGS sequence"/>
</dbReference>
<reference evidence="1" key="3">
    <citation type="submission" date="2021-03" db="EMBL/GenBank/DDBJ databases">
        <authorList>
            <consortium name="NCBI Pathogen Detection Project"/>
        </authorList>
    </citation>
    <scope>NUCLEOTIDE SEQUENCE</scope>
    <source>
        <strain evidence="1">SJP41</strain>
    </source>
</reference>
<dbReference type="EMBL" id="DADPIR010000068">
    <property type="protein sequence ID" value="HAZ7494700.1"/>
    <property type="molecule type" value="Genomic_DNA"/>
</dbReference>
<name>A0A7H9S9P3_ECOLX</name>
<evidence type="ECO:0000313" key="1">
    <source>
        <dbReference type="EMBL" id="HAZ7494700.1"/>
    </source>
</evidence>
<reference evidence="1" key="1">
    <citation type="journal article" date="2018" name="Genome Biol.">
        <title>SKESA: strategic k-mer extension for scrupulous assemblies.</title>
        <authorList>
            <person name="Souvorov A."/>
            <person name="Agarwala R."/>
            <person name="Lipman D.J."/>
        </authorList>
    </citation>
    <scope>NUCLEOTIDE SEQUENCE</scope>
    <source>
        <strain evidence="1">SJP41</strain>
    </source>
</reference>
<dbReference type="AlphaFoldDB" id="A0A7H9S9P3"/>
<dbReference type="EMBL" id="CP057293">
    <property type="protein sequence ID" value="QMF67991.1"/>
    <property type="molecule type" value="Genomic_DNA"/>
</dbReference>
<gene>
    <name evidence="2" type="ORF">HVY77_14125</name>
    <name evidence="1" type="ORF">J8F57_005020</name>
</gene>
<dbReference type="RefSeq" id="WP_157896683.1">
    <property type="nucleotide sequence ID" value="NZ_BLCD01000236.1"/>
</dbReference>
<sequence>MSLMAVCQKIKNHMRTVYKINQHDHDMVNLVTCRAIVLTRFHLILTNHSRDSLLSPSSYDSLARLLYQASEKRITDPLSVSPVLALHILEDALYDPRQECDYQFLEAEKSMREWFVEYRERQQTLSSEYSELPQLRWSDLPNELFALTPEN</sequence>
<reference evidence="2 3" key="2">
    <citation type="submission" date="2020-06" db="EMBL/GenBank/DDBJ databases">
        <title>REHAB project genomes.</title>
        <authorList>
            <person name="Shaw L.P."/>
        </authorList>
    </citation>
    <scope>NUCLEOTIDE SEQUENCE [LARGE SCALE GENOMIC DNA]</scope>
    <source>
        <strain evidence="2 3">RHB30-C10</strain>
    </source>
</reference>
<evidence type="ECO:0000313" key="2">
    <source>
        <dbReference type="EMBL" id="QMF67991.1"/>
    </source>
</evidence>
<organism evidence="2 3">
    <name type="scientific">Escherichia coli</name>
    <dbReference type="NCBI Taxonomy" id="562"/>
    <lineage>
        <taxon>Bacteria</taxon>
        <taxon>Pseudomonadati</taxon>
        <taxon>Pseudomonadota</taxon>
        <taxon>Gammaproteobacteria</taxon>
        <taxon>Enterobacterales</taxon>
        <taxon>Enterobacteriaceae</taxon>
        <taxon>Escherichia</taxon>
    </lineage>
</organism>
<accession>A0A7H9S9P3</accession>
<evidence type="ECO:0000313" key="3">
    <source>
        <dbReference type="Proteomes" id="UP000512322"/>
    </source>
</evidence>
<proteinExistence type="predicted"/>
<dbReference type="Proteomes" id="UP000512322">
    <property type="component" value="Chromosome"/>
</dbReference>
<protein>
    <submittedName>
        <fullName evidence="2">Uncharacterized protein</fullName>
    </submittedName>
</protein>